<dbReference type="GO" id="GO:0008239">
    <property type="term" value="F:dipeptidyl-peptidase activity"/>
    <property type="evidence" value="ECO:0007669"/>
    <property type="project" value="UniProtKB-EC"/>
</dbReference>
<dbReference type="Gene3D" id="3.40.50.1820">
    <property type="entry name" value="alpha/beta hydrolase"/>
    <property type="match status" value="1"/>
</dbReference>
<dbReference type="InterPro" id="IPR050278">
    <property type="entry name" value="Serine_Prot_S9B/DPPIV"/>
</dbReference>
<evidence type="ECO:0000313" key="4">
    <source>
        <dbReference type="Proteomes" id="UP000568106"/>
    </source>
</evidence>
<gene>
    <name evidence="3" type="ORF">HDF09_001914</name>
</gene>
<accession>A0A7W8MRV9</accession>
<dbReference type="AlphaFoldDB" id="A0A7W8MRV9"/>
<dbReference type="Gene3D" id="2.140.10.30">
    <property type="entry name" value="Dipeptidylpeptidase IV, N-terminal domain"/>
    <property type="match status" value="1"/>
</dbReference>
<evidence type="ECO:0000259" key="1">
    <source>
        <dbReference type="Pfam" id="PF00326"/>
    </source>
</evidence>
<feature type="domain" description="Dipeptidylpeptidase IV N-terminal" evidence="2">
    <location>
        <begin position="174"/>
        <end position="503"/>
    </location>
</feature>
<dbReference type="InterPro" id="IPR002469">
    <property type="entry name" value="Peptidase_S9B_N"/>
</dbReference>
<reference evidence="3" key="1">
    <citation type="submission" date="2020-08" db="EMBL/GenBank/DDBJ databases">
        <title>Genomic Encyclopedia of Type Strains, Phase IV (KMG-V): Genome sequencing to study the core and pangenomes of soil and plant-associated prokaryotes.</title>
        <authorList>
            <person name="Whitman W."/>
        </authorList>
    </citation>
    <scope>NUCLEOTIDE SEQUENCE [LARGE SCALE GENOMIC DNA]</scope>
    <source>
        <strain evidence="3">M8UP27</strain>
    </source>
</reference>
<dbReference type="SUPFAM" id="SSF82171">
    <property type="entry name" value="DPP6 N-terminal domain-like"/>
    <property type="match status" value="1"/>
</dbReference>
<dbReference type="PANTHER" id="PTHR11731">
    <property type="entry name" value="PROTEASE FAMILY S9B,C DIPEPTIDYL-PEPTIDASE IV-RELATED"/>
    <property type="match status" value="1"/>
</dbReference>
<dbReference type="EMBL" id="JACHDY010000002">
    <property type="protein sequence ID" value="MBB5317245.1"/>
    <property type="molecule type" value="Genomic_DNA"/>
</dbReference>
<evidence type="ECO:0000259" key="2">
    <source>
        <dbReference type="Pfam" id="PF00930"/>
    </source>
</evidence>
<dbReference type="Pfam" id="PF00930">
    <property type="entry name" value="DPPIV_N"/>
    <property type="match status" value="1"/>
</dbReference>
<dbReference type="GO" id="GO:0006508">
    <property type="term" value="P:proteolysis"/>
    <property type="evidence" value="ECO:0007669"/>
    <property type="project" value="InterPro"/>
</dbReference>
<dbReference type="PANTHER" id="PTHR11731:SF193">
    <property type="entry name" value="DIPEPTIDYL PEPTIDASE 9"/>
    <property type="match status" value="1"/>
</dbReference>
<organism evidence="3 4">
    <name type="scientific">Tunturiibacter empetritectus</name>
    <dbReference type="NCBI Taxonomy" id="3069691"/>
    <lineage>
        <taxon>Bacteria</taxon>
        <taxon>Pseudomonadati</taxon>
        <taxon>Acidobacteriota</taxon>
        <taxon>Terriglobia</taxon>
        <taxon>Terriglobales</taxon>
        <taxon>Acidobacteriaceae</taxon>
        <taxon>Tunturiibacter</taxon>
    </lineage>
</organism>
<dbReference type="Proteomes" id="UP000568106">
    <property type="component" value="Unassembled WGS sequence"/>
</dbReference>
<dbReference type="InterPro" id="IPR029058">
    <property type="entry name" value="AB_hydrolase_fold"/>
</dbReference>
<proteinExistence type="predicted"/>
<name>A0A7W8MRV9_9BACT</name>
<comment type="caution">
    <text evidence="3">The sequence shown here is derived from an EMBL/GenBank/DDBJ whole genome shotgun (WGS) entry which is preliminary data.</text>
</comment>
<dbReference type="InterPro" id="IPR001375">
    <property type="entry name" value="Peptidase_S9_cat"/>
</dbReference>
<evidence type="ECO:0000313" key="3">
    <source>
        <dbReference type="EMBL" id="MBB5317245.1"/>
    </source>
</evidence>
<keyword evidence="4" id="KW-1185">Reference proteome</keyword>
<sequence>MVLISKTYHIYGKPAQSIKGTTSHPRTASPCTLNPTMLSNLRAALILCLATAPALCQTPPNQTAPPTDPGLRTIANTNKNLTGTPPHGIDWSPDGRLLTFLVDEPKPSTPGNAGDIVQIEAATGHASVLATAEQLSKLTAAAVNEKDADHRARYSMSAYLWAADSKHLLLDNGGRLWLYDIAAGTGTLIVDTHEGSGDDPKFSPDAKSVSYLHNHNLYVHPVAAAGKETALTHDTTDTLLNGEVDWVYLEELDVRSNYFWSPDSKSVAYLQMDEAKVPQYPITDWIPTHATIDSQRYPQPGDPNPAVRVGIVAAKGGKTKFIEVPFSPNNDYIPRFGWIDANTIYIEVLTRDQQHLNLYFADTRSGKTRLVYTDTDSKYLNFSADLNTVSGGRFVISSWRDGHTHLYLYSFDEHHPLAADATLTRQLTQGDYEVESVNSIDEKSGTVFYTSNEGSPLEDNLWSIKLDGTAKDQLTAGRGTHGTKTSPDGIHFTDYYSDAITPPVISLCNVTRNCSPVWKSKPLPPATTVTSAIVSVTAADGKTKLYGRLTLPSSTSPTSVSVPLILNPYNGPTPESSIRNSWSTTQIFNELLAQHGFAVLDVDTRGSGGRGRDFQQAAYRNFGPVQFADQMASLDQILAQYPQLDPKRIGWWGWSWGGTFTLYAMTHTDRIRAGVAVAPVTDWRNYDSIYTERYLGLPAENAANYTTDSPTTEAAKIKGHLLIAQGTGDDNVHMANTIQFLQPLIDAGIPYDLQLFPRKTHSIAGPTARDELFNRILWHFETYLKP</sequence>
<dbReference type="GO" id="GO:0008236">
    <property type="term" value="F:serine-type peptidase activity"/>
    <property type="evidence" value="ECO:0007669"/>
    <property type="project" value="InterPro"/>
</dbReference>
<feature type="domain" description="Peptidase S9 prolyl oligopeptidase catalytic" evidence="1">
    <location>
        <begin position="590"/>
        <end position="785"/>
    </location>
</feature>
<dbReference type="EC" id="3.4.14.5" evidence="3"/>
<protein>
    <submittedName>
        <fullName evidence="3">Dipeptidyl-peptidase-4</fullName>
        <ecNumber evidence="3">3.4.14.5</ecNumber>
    </submittedName>
</protein>
<dbReference type="Pfam" id="PF00326">
    <property type="entry name" value="Peptidase_S9"/>
    <property type="match status" value="1"/>
</dbReference>
<keyword evidence="3" id="KW-0378">Hydrolase</keyword>
<dbReference type="SUPFAM" id="SSF53474">
    <property type="entry name" value="alpha/beta-Hydrolases"/>
    <property type="match status" value="1"/>
</dbReference>